<protein>
    <submittedName>
        <fullName evidence="1">7124_t:CDS:1</fullName>
    </submittedName>
</protein>
<name>A0ACA9MHE5_9GLOM</name>
<reference evidence="1" key="1">
    <citation type="submission" date="2021-06" db="EMBL/GenBank/DDBJ databases">
        <authorList>
            <person name="Kallberg Y."/>
            <person name="Tangrot J."/>
            <person name="Rosling A."/>
        </authorList>
    </citation>
    <scope>NUCLEOTIDE SEQUENCE</scope>
    <source>
        <strain evidence="1">28 12/20/2015</strain>
    </source>
</reference>
<evidence type="ECO:0000313" key="2">
    <source>
        <dbReference type="Proteomes" id="UP000789366"/>
    </source>
</evidence>
<comment type="caution">
    <text evidence="1">The sequence shown here is derived from an EMBL/GenBank/DDBJ whole genome shotgun (WGS) entry which is preliminary data.</text>
</comment>
<organism evidence="1 2">
    <name type="scientific">Cetraspora pellucida</name>
    <dbReference type="NCBI Taxonomy" id="1433469"/>
    <lineage>
        <taxon>Eukaryota</taxon>
        <taxon>Fungi</taxon>
        <taxon>Fungi incertae sedis</taxon>
        <taxon>Mucoromycota</taxon>
        <taxon>Glomeromycotina</taxon>
        <taxon>Glomeromycetes</taxon>
        <taxon>Diversisporales</taxon>
        <taxon>Gigasporaceae</taxon>
        <taxon>Cetraspora</taxon>
    </lineage>
</organism>
<dbReference type="EMBL" id="CAJVPW010008070">
    <property type="protein sequence ID" value="CAG8589165.1"/>
    <property type="molecule type" value="Genomic_DNA"/>
</dbReference>
<gene>
    <name evidence="1" type="ORF">SPELUC_LOCUS6677</name>
</gene>
<dbReference type="Proteomes" id="UP000789366">
    <property type="component" value="Unassembled WGS sequence"/>
</dbReference>
<evidence type="ECO:0000313" key="1">
    <source>
        <dbReference type="EMBL" id="CAG8589165.1"/>
    </source>
</evidence>
<accession>A0ACA9MHE5</accession>
<keyword evidence="2" id="KW-1185">Reference proteome</keyword>
<proteinExistence type="predicted"/>
<sequence length="235" mass="27663">MLYADLRCQIHIQLEHKQCAKIKAGFEELRGLLLITYTKCKMSKAKLLQKAVSHLKNQSRKKSFLLDEINHLTQTCVYLSKELEKNSNSNKSNQLKEFFTILKEAVKNCQYINYRMYVERYVKGKGWIELLNKLQFQDGTNEVVKIFSQMVDKIKFKSNDLLLLGILDIKYIEVHHKVLKSAYTTAGIWNELTENIQIQNLPNNLKKFIEEYILNQETEILKKINLKDKLLFRAT</sequence>